<dbReference type="STRING" id="1423776.FD04_GL001384"/>
<dbReference type="PATRIC" id="fig|1423776.4.peg.1403"/>
<evidence type="ECO:0000256" key="1">
    <source>
        <dbReference type="SAM" id="Phobius"/>
    </source>
</evidence>
<dbReference type="OrthoDB" id="2249491at2"/>
<gene>
    <name evidence="2" type="ORF">FD04_GL001384</name>
</gene>
<comment type="caution">
    <text evidence="2">The sequence shown here is derived from an EMBL/GenBank/DDBJ whole genome shotgun (WGS) entry which is preliminary data.</text>
</comment>
<dbReference type="RefSeq" id="WP_054700384.1">
    <property type="nucleotide sequence ID" value="NZ_AZEE01000029.1"/>
</dbReference>
<dbReference type="Proteomes" id="UP000051160">
    <property type="component" value="Unassembled WGS sequence"/>
</dbReference>
<dbReference type="AlphaFoldDB" id="A0A0R1LNB1"/>
<organism evidence="2 3">
    <name type="scientific">Secundilactobacillus odoratitofui DSM 19909 = JCM 15043</name>
    <dbReference type="NCBI Taxonomy" id="1423776"/>
    <lineage>
        <taxon>Bacteria</taxon>
        <taxon>Bacillati</taxon>
        <taxon>Bacillota</taxon>
        <taxon>Bacilli</taxon>
        <taxon>Lactobacillales</taxon>
        <taxon>Lactobacillaceae</taxon>
        <taxon>Secundilactobacillus</taxon>
    </lineage>
</organism>
<evidence type="ECO:0008006" key="4">
    <source>
        <dbReference type="Google" id="ProtNLM"/>
    </source>
</evidence>
<dbReference type="Pfam" id="PF16069">
    <property type="entry name" value="DUF4811"/>
    <property type="match status" value="1"/>
</dbReference>
<keyword evidence="1" id="KW-0472">Membrane</keyword>
<evidence type="ECO:0000313" key="3">
    <source>
        <dbReference type="Proteomes" id="UP000051160"/>
    </source>
</evidence>
<feature type="transmembrane region" description="Helical" evidence="1">
    <location>
        <begin position="28"/>
        <end position="48"/>
    </location>
</feature>
<protein>
    <recommendedName>
        <fullName evidence="4">DUF4811 domain-containing protein</fullName>
    </recommendedName>
</protein>
<reference evidence="2 3" key="1">
    <citation type="journal article" date="2015" name="Genome Announc.">
        <title>Expanding the biotechnology potential of lactobacilli through comparative genomics of 213 strains and associated genera.</title>
        <authorList>
            <person name="Sun Z."/>
            <person name="Harris H.M."/>
            <person name="McCann A."/>
            <person name="Guo C."/>
            <person name="Argimon S."/>
            <person name="Zhang W."/>
            <person name="Yang X."/>
            <person name="Jeffery I.B."/>
            <person name="Cooney J.C."/>
            <person name="Kagawa T.F."/>
            <person name="Liu W."/>
            <person name="Song Y."/>
            <person name="Salvetti E."/>
            <person name="Wrobel A."/>
            <person name="Rasinkangas P."/>
            <person name="Parkhill J."/>
            <person name="Rea M.C."/>
            <person name="O'Sullivan O."/>
            <person name="Ritari J."/>
            <person name="Douillard F.P."/>
            <person name="Paul Ross R."/>
            <person name="Yang R."/>
            <person name="Briner A.E."/>
            <person name="Felis G.E."/>
            <person name="de Vos W.M."/>
            <person name="Barrangou R."/>
            <person name="Klaenhammer T.R."/>
            <person name="Caufield P.W."/>
            <person name="Cui Y."/>
            <person name="Zhang H."/>
            <person name="O'Toole P.W."/>
        </authorList>
    </citation>
    <scope>NUCLEOTIDE SEQUENCE [LARGE SCALE GENOMIC DNA]</scope>
    <source>
        <strain evidence="2 3">DSM 19909</strain>
    </source>
</reference>
<evidence type="ECO:0000313" key="2">
    <source>
        <dbReference type="EMBL" id="KRK97366.1"/>
    </source>
</evidence>
<dbReference type="InterPro" id="IPR032083">
    <property type="entry name" value="DUF4811"/>
</dbReference>
<accession>A0A0R1LNB1</accession>
<keyword evidence="1" id="KW-1133">Transmembrane helix</keyword>
<name>A0A0R1LNB1_9LACO</name>
<keyword evidence="1" id="KW-0812">Transmembrane</keyword>
<proteinExistence type="predicted"/>
<sequence length="239" mass="27017">MIVALIIIFTVLAFMAFIYIENKAISNTLTILTIIGLCVSSYFAVANWKNHYGLEKYTTTTTQTIYSASPKMDMVLYQPIGTANKHQVYVYKTSKDAKKTTHTQTSSETFNKVKTTTGKTRMVTTVTRWRYKSNAAKIWFAFTGQNHKFIKRTNTIYVNKNWLVLSAQQAKALQKQMKSKTYQAQLKTEGAAFIKKGMMAAMTKNPSMTTAQQAKLQKQLQAQFQAQAVAKLVKSVQSK</sequence>
<keyword evidence="3" id="KW-1185">Reference proteome</keyword>
<dbReference type="EMBL" id="AZEE01000029">
    <property type="protein sequence ID" value="KRK97366.1"/>
    <property type="molecule type" value="Genomic_DNA"/>
</dbReference>